<dbReference type="PANTHER" id="PTHR35802">
    <property type="entry name" value="PROTEASE SYNTHASE AND SPORULATION PROTEIN PAI 2"/>
    <property type="match status" value="1"/>
</dbReference>
<dbReference type="InterPro" id="IPR007396">
    <property type="entry name" value="TR_PAI2-type"/>
</dbReference>
<evidence type="ECO:0000313" key="1">
    <source>
        <dbReference type="EMBL" id="AQS88467.1"/>
    </source>
</evidence>
<evidence type="ECO:0000313" key="2">
    <source>
        <dbReference type="Proteomes" id="UP000188604"/>
    </source>
</evidence>
<accession>A0A1U9KRX3</accession>
<protein>
    <recommendedName>
        <fullName evidence="3">Transcriptional regulator</fullName>
    </recommendedName>
</protein>
<reference evidence="1 2" key="1">
    <citation type="submission" date="2016-03" db="EMBL/GenBank/DDBJ databases">
        <title>Acetic acid bacteria sequencing.</title>
        <authorList>
            <person name="Brandt J."/>
            <person name="Jakob F."/>
            <person name="Vogel R.F."/>
        </authorList>
    </citation>
    <scope>NUCLEOTIDE SEQUENCE [LARGE SCALE GENOMIC DNA]</scope>
    <source>
        <strain evidence="1 2">NBRC 101099</strain>
    </source>
</reference>
<dbReference type="STRING" id="320497.A0U93_11575"/>
<dbReference type="InterPro" id="IPR012349">
    <property type="entry name" value="Split_barrel_FMN-bd"/>
</dbReference>
<keyword evidence="2" id="KW-1185">Reference proteome</keyword>
<dbReference type="RefSeq" id="WP_077808493.1">
    <property type="nucleotide sequence ID" value="NZ_BJXS01000006.1"/>
</dbReference>
<dbReference type="PIRSF" id="PIRSF010372">
    <property type="entry name" value="PaiB"/>
    <property type="match status" value="1"/>
</dbReference>
<sequence>MTSHLARARMNPTRAQLHVWPRHARVHVMFAPDPYRCDDPHRLWPLIEAIRLGSVACCDAKGAIVVSHVPIVLDRTRGPLGTLIGHFDRRNPHCAALAQADEAVVSFLGPDSGVSPDWYGTAPRVPTWLYVAVQARGRATMVTDVAGLRDSVVRASALALAEGSPWSADGVEDYMAKLLPHIVGFEIPLRRLEGQLRLAQQNDSDDRARVEAALSAGSLQQRRMAEAMRRFADDLPVMA</sequence>
<dbReference type="Gene3D" id="2.30.110.10">
    <property type="entry name" value="Electron Transport, Fmn-binding Protein, Chain A"/>
    <property type="match status" value="1"/>
</dbReference>
<dbReference type="Proteomes" id="UP000188604">
    <property type="component" value="Chromosome"/>
</dbReference>
<gene>
    <name evidence="1" type="ORF">A0U93_11575</name>
</gene>
<proteinExistence type="predicted"/>
<dbReference type="SUPFAM" id="SSF50475">
    <property type="entry name" value="FMN-binding split barrel"/>
    <property type="match status" value="1"/>
</dbReference>
<dbReference type="Pfam" id="PF04299">
    <property type="entry name" value="FMN_bind_2"/>
    <property type="match status" value="1"/>
</dbReference>
<dbReference type="KEGG" id="nch:A0U93_11575"/>
<organism evidence="1 2">
    <name type="scientific">Neoasaia chiangmaiensis</name>
    <dbReference type="NCBI Taxonomy" id="320497"/>
    <lineage>
        <taxon>Bacteria</taxon>
        <taxon>Pseudomonadati</taxon>
        <taxon>Pseudomonadota</taxon>
        <taxon>Alphaproteobacteria</taxon>
        <taxon>Acetobacterales</taxon>
        <taxon>Acetobacteraceae</taxon>
        <taxon>Neoasaia</taxon>
    </lineage>
</organism>
<dbReference type="AlphaFoldDB" id="A0A1U9KRX3"/>
<dbReference type="EMBL" id="CP014691">
    <property type="protein sequence ID" value="AQS88467.1"/>
    <property type="molecule type" value="Genomic_DNA"/>
</dbReference>
<evidence type="ECO:0008006" key="3">
    <source>
        <dbReference type="Google" id="ProtNLM"/>
    </source>
</evidence>
<dbReference type="OrthoDB" id="9794948at2"/>
<name>A0A1U9KRX3_9PROT</name>
<dbReference type="PANTHER" id="PTHR35802:SF1">
    <property type="entry name" value="PROTEASE SYNTHASE AND SPORULATION PROTEIN PAI 2"/>
    <property type="match status" value="1"/>
</dbReference>